<dbReference type="Pfam" id="PF04043">
    <property type="entry name" value="PMEI"/>
    <property type="match status" value="1"/>
</dbReference>
<dbReference type="Gene3D" id="3.10.50.40">
    <property type="match status" value="1"/>
</dbReference>
<dbReference type="Gene3D" id="1.20.140.40">
    <property type="entry name" value="Invertase/pectin methylesterase inhibitor family protein"/>
    <property type="match status" value="1"/>
</dbReference>
<dbReference type="OrthoDB" id="764172at2759"/>
<dbReference type="InterPro" id="IPR001179">
    <property type="entry name" value="PPIase_FKBP_dom"/>
</dbReference>
<dbReference type="GO" id="GO:0005783">
    <property type="term" value="C:endoplasmic reticulum"/>
    <property type="evidence" value="ECO:0007669"/>
    <property type="project" value="TreeGrafter"/>
</dbReference>
<gene>
    <name evidence="8" type="ORF">C3L33_07252</name>
</gene>
<keyword evidence="9" id="KW-1185">Reference proteome</keyword>
<evidence type="ECO:0000313" key="9">
    <source>
        <dbReference type="Proteomes" id="UP000428333"/>
    </source>
</evidence>
<evidence type="ECO:0000256" key="5">
    <source>
        <dbReference type="PROSITE-ProRule" id="PRU00277"/>
    </source>
</evidence>
<keyword evidence="4 5" id="KW-0413">Isomerase</keyword>
<dbReference type="GO" id="GO:0004857">
    <property type="term" value="F:enzyme inhibitor activity"/>
    <property type="evidence" value="ECO:0007669"/>
    <property type="project" value="InterPro"/>
</dbReference>
<evidence type="ECO:0000259" key="7">
    <source>
        <dbReference type="PROSITE" id="PS50059"/>
    </source>
</evidence>
<evidence type="ECO:0000256" key="2">
    <source>
        <dbReference type="ARBA" id="ARBA00013194"/>
    </source>
</evidence>
<comment type="catalytic activity">
    <reaction evidence="1 5">
        <text>[protein]-peptidylproline (omega=180) = [protein]-peptidylproline (omega=0)</text>
        <dbReference type="Rhea" id="RHEA:16237"/>
        <dbReference type="Rhea" id="RHEA-COMP:10747"/>
        <dbReference type="Rhea" id="RHEA-COMP:10748"/>
        <dbReference type="ChEBI" id="CHEBI:83833"/>
        <dbReference type="ChEBI" id="CHEBI:83834"/>
        <dbReference type="EC" id="5.2.1.8"/>
    </reaction>
</comment>
<protein>
    <recommendedName>
        <fullName evidence="2 5">peptidylprolyl isomerase</fullName>
        <ecNumber evidence="2 5">5.2.1.8</ecNumber>
    </recommendedName>
</protein>
<name>A0A6A4LJK7_9ERIC</name>
<dbReference type="InterPro" id="IPR044609">
    <property type="entry name" value="FKBP2/11"/>
</dbReference>
<accession>A0A6A4LJK7</accession>
<feature type="chain" id="PRO_5025482589" description="peptidylprolyl isomerase" evidence="6">
    <location>
        <begin position="29"/>
        <end position="282"/>
    </location>
</feature>
<dbReference type="SUPFAM" id="SSF101148">
    <property type="entry name" value="Plant invertase/pectin methylesterase inhibitor"/>
    <property type="match status" value="1"/>
</dbReference>
<dbReference type="PANTHER" id="PTHR45779:SF6">
    <property type="entry name" value="PEPTIDYL-PROLYL CIS-TRANS ISOMERASE FKBP15-1"/>
    <property type="match status" value="1"/>
</dbReference>
<dbReference type="PROSITE" id="PS50059">
    <property type="entry name" value="FKBP_PPIASE"/>
    <property type="match status" value="1"/>
</dbReference>
<dbReference type="InterPro" id="IPR006501">
    <property type="entry name" value="Pectinesterase_inhib_dom"/>
</dbReference>
<dbReference type="Proteomes" id="UP000428333">
    <property type="component" value="Linkage Group LG04"/>
</dbReference>
<organism evidence="8 9">
    <name type="scientific">Rhododendron williamsianum</name>
    <dbReference type="NCBI Taxonomy" id="262921"/>
    <lineage>
        <taxon>Eukaryota</taxon>
        <taxon>Viridiplantae</taxon>
        <taxon>Streptophyta</taxon>
        <taxon>Embryophyta</taxon>
        <taxon>Tracheophyta</taxon>
        <taxon>Spermatophyta</taxon>
        <taxon>Magnoliopsida</taxon>
        <taxon>eudicotyledons</taxon>
        <taxon>Gunneridae</taxon>
        <taxon>Pentapetalae</taxon>
        <taxon>asterids</taxon>
        <taxon>Ericales</taxon>
        <taxon>Ericaceae</taxon>
        <taxon>Ericoideae</taxon>
        <taxon>Rhodoreae</taxon>
        <taxon>Rhododendron</taxon>
    </lineage>
</organism>
<feature type="non-terminal residue" evidence="8">
    <location>
        <position position="1"/>
    </location>
</feature>
<dbReference type="InterPro" id="IPR034087">
    <property type="entry name" value="C/VIF1"/>
</dbReference>
<evidence type="ECO:0000256" key="3">
    <source>
        <dbReference type="ARBA" id="ARBA00023110"/>
    </source>
</evidence>
<evidence type="ECO:0000256" key="6">
    <source>
        <dbReference type="SAM" id="SignalP"/>
    </source>
</evidence>
<dbReference type="SMART" id="SM00856">
    <property type="entry name" value="PMEI"/>
    <property type="match status" value="1"/>
</dbReference>
<dbReference type="AlphaFoldDB" id="A0A6A4LJK7"/>
<dbReference type="InterPro" id="IPR046357">
    <property type="entry name" value="PPIase_dom_sf"/>
</dbReference>
<evidence type="ECO:0000256" key="1">
    <source>
        <dbReference type="ARBA" id="ARBA00000971"/>
    </source>
</evidence>
<evidence type="ECO:0000256" key="4">
    <source>
        <dbReference type="ARBA" id="ARBA00023235"/>
    </source>
</evidence>
<dbReference type="SUPFAM" id="SSF54534">
    <property type="entry name" value="FKBP-like"/>
    <property type="match status" value="1"/>
</dbReference>
<dbReference type="PANTHER" id="PTHR45779">
    <property type="entry name" value="PEPTIDYLPROLYL ISOMERASE"/>
    <property type="match status" value="1"/>
</dbReference>
<keyword evidence="6" id="KW-0732">Signal</keyword>
<dbReference type="NCBIfam" id="TIGR01614">
    <property type="entry name" value="PME_inhib"/>
    <property type="match status" value="1"/>
</dbReference>
<sequence>MAKVRFSSTSKVASILLLLALSSLLVSAKKTRDVTELQIGVKFKPESCNIQAHKGDTIKVHYRGKLIDGTVFDSSFERGDPIEFELGSGQVIKGEKRKLKIPAKLGYGEQGSPPTIPGGATLIFDTELVAVNGKPSGGEETGDTDTCKKTKYPNLCISTLRSNPDSKTADVEGLVRIILKVMLARANAILNQVNDLLKKTKDRGLKQSLTICASLYGEALYDIPEAIQNVGKNNPQAGSATYGVFDVADTCEDQFDKSPITAENDLIKQLTLVAVEIINSLG</sequence>
<comment type="caution">
    <text evidence="8">The sequence shown here is derived from an EMBL/GenBank/DDBJ whole genome shotgun (WGS) entry which is preliminary data.</text>
</comment>
<dbReference type="EMBL" id="QEFC01000997">
    <property type="protein sequence ID" value="KAE9460896.1"/>
    <property type="molecule type" value="Genomic_DNA"/>
</dbReference>
<feature type="signal peptide" evidence="6">
    <location>
        <begin position="1"/>
        <end position="28"/>
    </location>
</feature>
<dbReference type="Pfam" id="PF00254">
    <property type="entry name" value="FKBP_C"/>
    <property type="match status" value="1"/>
</dbReference>
<reference evidence="8 9" key="1">
    <citation type="journal article" date="2019" name="Genome Biol. Evol.">
        <title>The Rhododendron genome and chromosomal organization provide insight into shared whole-genome duplications across the heath family (Ericaceae).</title>
        <authorList>
            <person name="Soza V.L."/>
            <person name="Lindsley D."/>
            <person name="Waalkes A."/>
            <person name="Ramage E."/>
            <person name="Patwardhan R.P."/>
            <person name="Burton J.N."/>
            <person name="Adey A."/>
            <person name="Kumar A."/>
            <person name="Qiu R."/>
            <person name="Shendure J."/>
            <person name="Hall B."/>
        </authorList>
    </citation>
    <scope>NUCLEOTIDE SEQUENCE [LARGE SCALE GENOMIC DNA]</scope>
    <source>
        <strain evidence="8">RSF 1966-606</strain>
    </source>
</reference>
<dbReference type="EC" id="5.2.1.8" evidence="2 5"/>
<dbReference type="InterPro" id="IPR035513">
    <property type="entry name" value="Invertase/methylesterase_inhib"/>
</dbReference>
<feature type="domain" description="PPIase FKBP-type" evidence="7">
    <location>
        <begin position="55"/>
        <end position="132"/>
    </location>
</feature>
<proteinExistence type="predicted"/>
<evidence type="ECO:0000313" key="8">
    <source>
        <dbReference type="EMBL" id="KAE9460896.1"/>
    </source>
</evidence>
<dbReference type="CDD" id="cd15796">
    <property type="entry name" value="CIF_like"/>
    <property type="match status" value="1"/>
</dbReference>
<dbReference type="GO" id="GO:0003755">
    <property type="term" value="F:peptidyl-prolyl cis-trans isomerase activity"/>
    <property type="evidence" value="ECO:0007669"/>
    <property type="project" value="UniProtKB-KW"/>
</dbReference>
<keyword evidence="3 5" id="KW-0697">Rotamase</keyword>